<dbReference type="AlphaFoldDB" id="A0A935TG19"/>
<gene>
    <name evidence="1" type="ORF">IPK02_23340</name>
</gene>
<reference evidence="1 2" key="1">
    <citation type="submission" date="2020-10" db="EMBL/GenBank/DDBJ databases">
        <title>Connecting structure to function with the recovery of over 1000 high-quality activated sludge metagenome-assembled genomes encoding full-length rRNA genes using long-read sequencing.</title>
        <authorList>
            <person name="Singleton C.M."/>
            <person name="Petriglieri F."/>
            <person name="Kristensen J.M."/>
            <person name="Kirkegaard R.H."/>
            <person name="Michaelsen T.Y."/>
            <person name="Andersen M.H."/>
            <person name="Karst S.M."/>
            <person name="Dueholm M.S."/>
            <person name="Nielsen P.H."/>
            <person name="Albertsen M."/>
        </authorList>
    </citation>
    <scope>NUCLEOTIDE SEQUENCE [LARGE SCALE GENOMIC DNA]</scope>
    <source>
        <strain evidence="1">Fred_18-Q3-R57-64_BAT3C.720</strain>
    </source>
</reference>
<comment type="caution">
    <text evidence="1">The sequence shown here is derived from an EMBL/GenBank/DDBJ whole genome shotgun (WGS) entry which is preliminary data.</text>
</comment>
<evidence type="ECO:0000313" key="2">
    <source>
        <dbReference type="Proteomes" id="UP000706151"/>
    </source>
</evidence>
<name>A0A935TG19_9PROT</name>
<accession>A0A935TG19</accession>
<proteinExistence type="predicted"/>
<evidence type="ECO:0000313" key="1">
    <source>
        <dbReference type="EMBL" id="MBK7956627.1"/>
    </source>
</evidence>
<protein>
    <submittedName>
        <fullName evidence="1">Uncharacterized protein</fullName>
    </submittedName>
</protein>
<dbReference type="Proteomes" id="UP000706151">
    <property type="component" value="Unassembled WGS sequence"/>
</dbReference>
<organism evidence="1 2">
    <name type="scientific">Candidatus Accumulibacter affinis</name>
    <dbReference type="NCBI Taxonomy" id="2954384"/>
    <lineage>
        <taxon>Bacteria</taxon>
        <taxon>Pseudomonadati</taxon>
        <taxon>Pseudomonadota</taxon>
        <taxon>Betaproteobacteria</taxon>
        <taxon>Candidatus Accumulibacter</taxon>
    </lineage>
</organism>
<sequence length="149" mass="16802">MEMLAFFERFGDLAFAETWVVTVPPGKAVPAGVYGLLEFYCTDDDCDCRRVIIKVVSENSADKVWATISYGWEDAAFYRQWSPGTQSAAEWLGPTLDPLNPQSAHAGAFLGLFKHVALQDKSYVDRLKRHYTMFKNFSKPPKRALAQKS</sequence>
<dbReference type="EMBL" id="JADJOT010000013">
    <property type="protein sequence ID" value="MBK7956627.1"/>
    <property type="molecule type" value="Genomic_DNA"/>
</dbReference>